<gene>
    <name evidence="6" type="ORF">ALECFALPRED_007201</name>
</gene>
<keyword evidence="2 3" id="KW-0808">Transferase</keyword>
<reference evidence="6" key="1">
    <citation type="submission" date="2021-03" db="EMBL/GenBank/DDBJ databases">
        <authorList>
            <person name="Tagirdzhanova G."/>
        </authorList>
    </citation>
    <scope>NUCLEOTIDE SEQUENCE</scope>
</reference>
<accession>A0A8H3ETM5</accession>
<dbReference type="InterPro" id="IPR011141">
    <property type="entry name" value="Polyketide_synthase_type-III"/>
</dbReference>
<evidence type="ECO:0008006" key="8">
    <source>
        <dbReference type="Google" id="ProtNLM"/>
    </source>
</evidence>
<evidence type="ECO:0000256" key="3">
    <source>
        <dbReference type="RuleBase" id="RU003633"/>
    </source>
</evidence>
<evidence type="ECO:0000256" key="2">
    <source>
        <dbReference type="ARBA" id="ARBA00022679"/>
    </source>
</evidence>
<comment type="caution">
    <text evidence="6">The sequence shown here is derived from an EMBL/GenBank/DDBJ whole genome shotgun (WGS) entry which is preliminary data.</text>
</comment>
<name>A0A8H3ETM5_9LECA</name>
<dbReference type="PANTHER" id="PTHR11877:SF46">
    <property type="entry name" value="TYPE III POLYKETIDE SYNTHASE A"/>
    <property type="match status" value="1"/>
</dbReference>
<organism evidence="6 7">
    <name type="scientific">Alectoria fallacina</name>
    <dbReference type="NCBI Taxonomy" id="1903189"/>
    <lineage>
        <taxon>Eukaryota</taxon>
        <taxon>Fungi</taxon>
        <taxon>Dikarya</taxon>
        <taxon>Ascomycota</taxon>
        <taxon>Pezizomycotina</taxon>
        <taxon>Lecanoromycetes</taxon>
        <taxon>OSLEUM clade</taxon>
        <taxon>Lecanoromycetidae</taxon>
        <taxon>Lecanorales</taxon>
        <taxon>Lecanorineae</taxon>
        <taxon>Parmeliaceae</taxon>
        <taxon>Alectoria</taxon>
    </lineage>
</organism>
<dbReference type="Gene3D" id="3.40.47.10">
    <property type="match status" value="2"/>
</dbReference>
<keyword evidence="7" id="KW-1185">Reference proteome</keyword>
<dbReference type="OrthoDB" id="329835at2759"/>
<protein>
    <recommendedName>
        <fullName evidence="8">Chalcone synthase</fullName>
    </recommendedName>
</protein>
<evidence type="ECO:0000259" key="4">
    <source>
        <dbReference type="Pfam" id="PF00195"/>
    </source>
</evidence>
<dbReference type="InterPro" id="IPR016039">
    <property type="entry name" value="Thiolase-like"/>
</dbReference>
<dbReference type="PANTHER" id="PTHR11877">
    <property type="entry name" value="HYDROXYMETHYLGLUTARYL-COA SYNTHASE"/>
    <property type="match status" value="1"/>
</dbReference>
<dbReference type="SUPFAM" id="SSF53901">
    <property type="entry name" value="Thiolase-like"/>
    <property type="match status" value="2"/>
</dbReference>
<dbReference type="GO" id="GO:0030639">
    <property type="term" value="P:polyketide biosynthetic process"/>
    <property type="evidence" value="ECO:0007669"/>
    <property type="project" value="TreeGrafter"/>
</dbReference>
<dbReference type="PIRSF" id="PIRSF000451">
    <property type="entry name" value="PKS_III"/>
    <property type="match status" value="1"/>
</dbReference>
<evidence type="ECO:0000313" key="7">
    <source>
        <dbReference type="Proteomes" id="UP000664203"/>
    </source>
</evidence>
<proteinExistence type="inferred from homology"/>
<dbReference type="AlphaFoldDB" id="A0A8H3ETM5"/>
<evidence type="ECO:0000259" key="5">
    <source>
        <dbReference type="Pfam" id="PF02797"/>
    </source>
</evidence>
<feature type="domain" description="Chalcone/stilbene synthase C-terminal" evidence="5">
    <location>
        <begin position="250"/>
        <end position="389"/>
    </location>
</feature>
<evidence type="ECO:0000313" key="6">
    <source>
        <dbReference type="EMBL" id="CAF9911204.1"/>
    </source>
</evidence>
<sequence>MSPTAVNGTTTHDRFESGLNLSILGLGAEYPPFRVGPEALETLANRFYPPSTALKKVLSINRYTGIDARAAVGDIDHPLVNQPTAPSISELNDFFRKEGVGLSVKACKKAIEEWGGNVDEITHVVSTTCTNSANPGFDHYVTKELGLRAGVEKILLHGIGCSGGLAAIRAAANLALGSSFRKKPARVLVFACELSSVMVRSELDSIDKEQKTRIGVCLFSDCASACVLSNGIGEEHDVLTPVYELLGWKHEILEDTDKDLGFDVDPLGWKVVLTPRVPAMAAAAVSPAFQDLLKSIPALHTNGKSPMASDFDWALHPGGSTIITGVEQAMNLTVDHLRASYEIYVSCGNSSSATIMAVMDHLRNLGEGREHVVACAFGPGISLEMMILRRPKATVDGLLTEDVD</sequence>
<dbReference type="EMBL" id="CAJPDR010000047">
    <property type="protein sequence ID" value="CAF9911204.1"/>
    <property type="molecule type" value="Genomic_DNA"/>
</dbReference>
<dbReference type="Pfam" id="PF00195">
    <property type="entry name" value="Chal_sti_synt_N"/>
    <property type="match status" value="1"/>
</dbReference>
<comment type="similarity">
    <text evidence="1 3">Belongs to the thiolase-like superfamily. Chalcone/stilbene synthases family.</text>
</comment>
<keyword evidence="3" id="KW-0012">Acyltransferase</keyword>
<dbReference type="InterPro" id="IPR001099">
    <property type="entry name" value="Chalcone/stilbene_synt_N"/>
</dbReference>
<dbReference type="Pfam" id="PF02797">
    <property type="entry name" value="Chal_sti_synt_C"/>
    <property type="match status" value="1"/>
</dbReference>
<feature type="domain" description="Chalcone/stilbene synthase N-terminal" evidence="4">
    <location>
        <begin position="76"/>
        <end position="228"/>
    </location>
</feature>
<dbReference type="InterPro" id="IPR012328">
    <property type="entry name" value="Chalcone/stilbene_synt_C"/>
</dbReference>
<evidence type="ECO:0000256" key="1">
    <source>
        <dbReference type="ARBA" id="ARBA00005531"/>
    </source>
</evidence>
<dbReference type="Proteomes" id="UP000664203">
    <property type="component" value="Unassembled WGS sequence"/>
</dbReference>
<dbReference type="GO" id="GO:0016747">
    <property type="term" value="F:acyltransferase activity, transferring groups other than amino-acyl groups"/>
    <property type="evidence" value="ECO:0007669"/>
    <property type="project" value="InterPro"/>
</dbReference>